<dbReference type="RefSeq" id="WP_036637084.1">
    <property type="nucleotide sequence ID" value="NZ_JFZB01000012.1"/>
</dbReference>
<protein>
    <recommendedName>
        <fullName evidence="1">DUF1330 domain-containing protein</fullName>
    </recommendedName>
</protein>
<organism evidence="2 3">
    <name type="scientific">Paenirhodobacter enshiensis</name>
    <dbReference type="NCBI Taxonomy" id="1105367"/>
    <lineage>
        <taxon>Bacteria</taxon>
        <taxon>Pseudomonadati</taxon>
        <taxon>Pseudomonadota</taxon>
        <taxon>Alphaproteobacteria</taxon>
        <taxon>Rhodobacterales</taxon>
        <taxon>Rhodobacter group</taxon>
        <taxon>Paenirhodobacter</taxon>
    </lineage>
</organism>
<dbReference type="InterPro" id="IPR010753">
    <property type="entry name" value="DUF1330"/>
</dbReference>
<dbReference type="PANTHER" id="PTHR41521">
    <property type="match status" value="1"/>
</dbReference>
<dbReference type="InterPro" id="IPR011008">
    <property type="entry name" value="Dimeric_a/b-barrel"/>
</dbReference>
<name>A0A086XXX1_9RHOB</name>
<gene>
    <name evidence="2" type="ORF">CG50_01000</name>
</gene>
<evidence type="ECO:0000259" key="1">
    <source>
        <dbReference type="Pfam" id="PF07045"/>
    </source>
</evidence>
<evidence type="ECO:0000313" key="2">
    <source>
        <dbReference type="EMBL" id="KFI26871.1"/>
    </source>
</evidence>
<reference evidence="2 3" key="1">
    <citation type="submission" date="2014-03" db="EMBL/GenBank/DDBJ databases">
        <title>Genome of Paenirhodobacter enshiensis DW2-9.</title>
        <authorList>
            <person name="Wang D."/>
            <person name="Wang G."/>
        </authorList>
    </citation>
    <scope>NUCLEOTIDE SEQUENCE [LARGE SCALE GENOMIC DNA]</scope>
    <source>
        <strain evidence="2 3">DW2-9</strain>
    </source>
</reference>
<dbReference type="Pfam" id="PF07045">
    <property type="entry name" value="DUF1330"/>
    <property type="match status" value="1"/>
</dbReference>
<accession>A0A086XXX1</accession>
<evidence type="ECO:0000313" key="3">
    <source>
        <dbReference type="Proteomes" id="UP000028824"/>
    </source>
</evidence>
<proteinExistence type="predicted"/>
<dbReference type="STRING" id="1105367.CG50_01000"/>
<feature type="domain" description="DUF1330" evidence="1">
    <location>
        <begin position="3"/>
        <end position="94"/>
    </location>
</feature>
<dbReference type="eggNOG" id="COG5470">
    <property type="taxonomic scope" value="Bacteria"/>
</dbReference>
<dbReference type="SUPFAM" id="SSF54909">
    <property type="entry name" value="Dimeric alpha+beta barrel"/>
    <property type="match status" value="1"/>
</dbReference>
<dbReference type="PANTHER" id="PTHR41521:SF4">
    <property type="entry name" value="BLR0684 PROTEIN"/>
    <property type="match status" value="1"/>
</dbReference>
<comment type="caution">
    <text evidence="2">The sequence shown here is derived from an EMBL/GenBank/DDBJ whole genome shotgun (WGS) entry which is preliminary data.</text>
</comment>
<sequence length="96" mass="10377">MPVFRIAHVTVTDPLAYAAYQRAAQGVFEAHGGRFLARGGHSETVEGPPDERHVIVEFPTFEAARACYASPHYAAARQKREGAAMVRIVLVEGLAG</sequence>
<dbReference type="EMBL" id="JFZB01000012">
    <property type="protein sequence ID" value="KFI26871.1"/>
    <property type="molecule type" value="Genomic_DNA"/>
</dbReference>
<dbReference type="Gene3D" id="3.30.70.100">
    <property type="match status" value="1"/>
</dbReference>
<keyword evidence="3" id="KW-1185">Reference proteome</keyword>
<dbReference type="Proteomes" id="UP000028824">
    <property type="component" value="Unassembled WGS sequence"/>
</dbReference>
<dbReference type="AlphaFoldDB" id="A0A086XXX1"/>
<dbReference type="OrthoDB" id="9806380at2"/>